<keyword evidence="2" id="KW-0472">Membrane</keyword>
<feature type="transmembrane region" description="Helical" evidence="2">
    <location>
        <begin position="56"/>
        <end position="76"/>
    </location>
</feature>
<feature type="transmembrane region" description="Helical" evidence="2">
    <location>
        <begin position="33"/>
        <end position="50"/>
    </location>
</feature>
<protein>
    <submittedName>
        <fullName evidence="3">Phosphate ABC transporter permease</fullName>
    </submittedName>
</protein>
<keyword evidence="4" id="KW-1185">Reference proteome</keyword>
<gene>
    <name evidence="3" type="ORF">ACE1CC_20345</name>
</gene>
<dbReference type="Proteomes" id="UP001576774">
    <property type="component" value="Unassembled WGS sequence"/>
</dbReference>
<proteinExistence type="predicted"/>
<reference evidence="3 4" key="1">
    <citation type="submission" date="2024-09" db="EMBL/GenBank/DDBJ databases">
        <title>Floridaenema gen nov. (Aerosakkonemataceae, Aerosakkonematales ord. nov., Cyanobacteria) from benthic tropical and subtropical fresh waters, with the description of four new species.</title>
        <authorList>
            <person name="Moretto J.A."/>
            <person name="Berthold D.E."/>
            <person name="Lefler F.W."/>
            <person name="Huang I.-S."/>
            <person name="Laughinghouse H. IV."/>
        </authorList>
    </citation>
    <scope>NUCLEOTIDE SEQUENCE [LARGE SCALE GENOMIC DNA]</scope>
    <source>
        <strain evidence="3 4">BLCC-F46</strain>
    </source>
</reference>
<sequence>MLIPITREKFEQLIPILATGSQYKYYWGKPSDFILRLLISTVIALLIWWIEVTFLGLEYAAFTLLSGILIGSYFLWGPIFRASLRNYQCRKYKYSGFWKGEIWDLYISEEVVGKEQNVNKRGELVIVENREKRLNIEVGDETGFSTSLQVPLKRVHKSLRRGQAAEMLVMSNKPDLAIINQVTDIYISDLDLWVSDYPYVQRKEFTELSYRFEKSEKMERQTKRRRPVESESEAEEMRPVKQPKRPKRVNDW</sequence>
<name>A0ABV4X8U6_9CYAN</name>
<comment type="caution">
    <text evidence="3">The sequence shown here is derived from an EMBL/GenBank/DDBJ whole genome shotgun (WGS) entry which is preliminary data.</text>
</comment>
<keyword evidence="2" id="KW-0812">Transmembrane</keyword>
<keyword evidence="2" id="KW-1133">Transmembrane helix</keyword>
<evidence type="ECO:0000256" key="2">
    <source>
        <dbReference type="SAM" id="Phobius"/>
    </source>
</evidence>
<organism evidence="3 4">
    <name type="scientific">Floridaenema aerugineum BLCC-F46</name>
    <dbReference type="NCBI Taxonomy" id="3153654"/>
    <lineage>
        <taxon>Bacteria</taxon>
        <taxon>Bacillati</taxon>
        <taxon>Cyanobacteriota</taxon>
        <taxon>Cyanophyceae</taxon>
        <taxon>Oscillatoriophycideae</taxon>
        <taxon>Aerosakkonematales</taxon>
        <taxon>Aerosakkonemataceae</taxon>
        <taxon>Floridanema</taxon>
        <taxon>Floridanema aerugineum</taxon>
    </lineage>
</organism>
<dbReference type="EMBL" id="JBHFNQ010000159">
    <property type="protein sequence ID" value="MFB2879212.1"/>
    <property type="molecule type" value="Genomic_DNA"/>
</dbReference>
<accession>A0ABV4X8U6</accession>
<dbReference type="RefSeq" id="WP_413272261.1">
    <property type="nucleotide sequence ID" value="NZ_JBHFNQ010000159.1"/>
</dbReference>
<evidence type="ECO:0000256" key="1">
    <source>
        <dbReference type="SAM" id="MobiDB-lite"/>
    </source>
</evidence>
<feature type="compositionally biased region" description="Basic residues" evidence="1">
    <location>
        <begin position="241"/>
        <end position="252"/>
    </location>
</feature>
<evidence type="ECO:0000313" key="3">
    <source>
        <dbReference type="EMBL" id="MFB2879212.1"/>
    </source>
</evidence>
<evidence type="ECO:0000313" key="4">
    <source>
        <dbReference type="Proteomes" id="UP001576774"/>
    </source>
</evidence>
<feature type="region of interest" description="Disordered" evidence="1">
    <location>
        <begin position="215"/>
        <end position="252"/>
    </location>
</feature>